<keyword evidence="1" id="KW-0812">Transmembrane</keyword>
<keyword evidence="3" id="KW-1185">Reference proteome</keyword>
<proteinExistence type="predicted"/>
<accession>A0A4Q1DCU1</accession>
<sequence>MTNDIAIDQINQRMEAVFAEIPKKYQRFFHRRSLNNFMYYLPRIKGRTEQQEIAAAITAYLDEFEIVFPLELNIAVAADLFNRHLYPVARKFEWRCGFVPIVPLRACWVLFPQLAAVFCLVFLLTIPASTFYCLPL</sequence>
<name>A0A4Q1DCU1_9BACT</name>
<evidence type="ECO:0000313" key="3">
    <source>
        <dbReference type="Proteomes" id="UP000290545"/>
    </source>
</evidence>
<keyword evidence="1" id="KW-1133">Transmembrane helix</keyword>
<dbReference type="AlphaFoldDB" id="A0A4Q1DCU1"/>
<evidence type="ECO:0000313" key="2">
    <source>
        <dbReference type="EMBL" id="RXK86453.1"/>
    </source>
</evidence>
<dbReference type="EMBL" id="SDHZ01000001">
    <property type="protein sequence ID" value="RXK86453.1"/>
    <property type="molecule type" value="Genomic_DNA"/>
</dbReference>
<evidence type="ECO:0000256" key="1">
    <source>
        <dbReference type="SAM" id="Phobius"/>
    </source>
</evidence>
<organism evidence="2 3">
    <name type="scientific">Filimonas effusa</name>
    <dbReference type="NCBI Taxonomy" id="2508721"/>
    <lineage>
        <taxon>Bacteria</taxon>
        <taxon>Pseudomonadati</taxon>
        <taxon>Bacteroidota</taxon>
        <taxon>Chitinophagia</taxon>
        <taxon>Chitinophagales</taxon>
        <taxon>Chitinophagaceae</taxon>
        <taxon>Filimonas</taxon>
    </lineage>
</organism>
<gene>
    <name evidence="2" type="ORF">ESB13_06500</name>
</gene>
<comment type="caution">
    <text evidence="2">The sequence shown here is derived from an EMBL/GenBank/DDBJ whole genome shotgun (WGS) entry which is preliminary data.</text>
</comment>
<dbReference type="RefSeq" id="WP_129002202.1">
    <property type="nucleotide sequence ID" value="NZ_SDHZ01000001.1"/>
</dbReference>
<protein>
    <submittedName>
        <fullName evidence="2">Uncharacterized protein</fullName>
    </submittedName>
</protein>
<reference evidence="2 3" key="1">
    <citation type="submission" date="2019-01" db="EMBL/GenBank/DDBJ databases">
        <title>Filimonas sp. strain TTM-71.</title>
        <authorList>
            <person name="Chen W.-M."/>
        </authorList>
    </citation>
    <scope>NUCLEOTIDE SEQUENCE [LARGE SCALE GENOMIC DNA]</scope>
    <source>
        <strain evidence="2 3">TTM-71</strain>
    </source>
</reference>
<keyword evidence="1" id="KW-0472">Membrane</keyword>
<dbReference type="Proteomes" id="UP000290545">
    <property type="component" value="Unassembled WGS sequence"/>
</dbReference>
<feature type="transmembrane region" description="Helical" evidence="1">
    <location>
        <begin position="108"/>
        <end position="134"/>
    </location>
</feature>